<dbReference type="Proteomes" id="UP000694864">
    <property type="component" value="Chromosome 16"/>
</dbReference>
<dbReference type="PANTHER" id="PTHR24414">
    <property type="entry name" value="F-BOX/KELCH-REPEAT PROTEIN SKIP4"/>
    <property type="match status" value="1"/>
</dbReference>
<dbReference type="InterPro" id="IPR050354">
    <property type="entry name" value="F-box/kelch-repeat_ARATH"/>
</dbReference>
<evidence type="ECO:0000259" key="1">
    <source>
        <dbReference type="Pfam" id="PF25210"/>
    </source>
</evidence>
<feature type="domain" description="FKB95-like N-terminal Kelch" evidence="1">
    <location>
        <begin position="1"/>
        <end position="197"/>
    </location>
</feature>
<reference evidence="3" key="2">
    <citation type="submission" date="2025-08" db="UniProtKB">
        <authorList>
            <consortium name="RefSeq"/>
        </authorList>
    </citation>
    <scope>IDENTIFICATION</scope>
    <source>
        <tissue evidence="3">Leaf</tissue>
    </source>
</reference>
<reference evidence="2" key="1">
    <citation type="journal article" date="2014" name="Nat. Commun.">
        <title>The emerging biofuel crop Camelina sativa retains a highly undifferentiated hexaploid genome structure.</title>
        <authorList>
            <person name="Kagale S."/>
            <person name="Koh C."/>
            <person name="Nixon J."/>
            <person name="Bollina V."/>
            <person name="Clarke W.E."/>
            <person name="Tuteja R."/>
            <person name="Spillane C."/>
            <person name="Robinson S.J."/>
            <person name="Links M.G."/>
            <person name="Clarke C."/>
            <person name="Higgins E.E."/>
            <person name="Huebert T."/>
            <person name="Sharpe A.G."/>
            <person name="Parkin I.A."/>
        </authorList>
    </citation>
    <scope>NUCLEOTIDE SEQUENCE [LARGE SCALE GENOMIC DNA]</scope>
    <source>
        <strain evidence="2">cv. DH55</strain>
    </source>
</reference>
<dbReference type="SUPFAM" id="SSF117281">
    <property type="entry name" value="Kelch motif"/>
    <property type="match status" value="1"/>
</dbReference>
<name>A0ABM1R2N0_CAMSA</name>
<organism evidence="2 3">
    <name type="scientific">Camelina sativa</name>
    <name type="common">False flax</name>
    <name type="synonym">Myagrum sativum</name>
    <dbReference type="NCBI Taxonomy" id="90675"/>
    <lineage>
        <taxon>Eukaryota</taxon>
        <taxon>Viridiplantae</taxon>
        <taxon>Streptophyta</taxon>
        <taxon>Embryophyta</taxon>
        <taxon>Tracheophyta</taxon>
        <taxon>Spermatophyta</taxon>
        <taxon>Magnoliopsida</taxon>
        <taxon>eudicotyledons</taxon>
        <taxon>Gunneridae</taxon>
        <taxon>Pentapetalae</taxon>
        <taxon>rosids</taxon>
        <taxon>malvids</taxon>
        <taxon>Brassicales</taxon>
        <taxon>Brassicaceae</taxon>
        <taxon>Camelineae</taxon>
        <taxon>Camelina</taxon>
    </lineage>
</organism>
<dbReference type="Gene3D" id="2.120.10.80">
    <property type="entry name" value="Kelch-type beta propeller"/>
    <property type="match status" value="1"/>
</dbReference>
<gene>
    <name evidence="3" type="primary">LOC109129466</name>
</gene>
<evidence type="ECO:0000313" key="3">
    <source>
        <dbReference type="RefSeq" id="XP_019093268.1"/>
    </source>
</evidence>
<dbReference type="InterPro" id="IPR015915">
    <property type="entry name" value="Kelch-typ_b-propeller"/>
</dbReference>
<proteinExistence type="predicted"/>
<accession>A0ABM1R2N0</accession>
<evidence type="ECO:0000313" key="2">
    <source>
        <dbReference type="Proteomes" id="UP000694864"/>
    </source>
</evidence>
<dbReference type="InterPro" id="IPR057499">
    <property type="entry name" value="Kelch_FKB95"/>
</dbReference>
<dbReference type="RefSeq" id="XP_019093268.1">
    <property type="nucleotide sequence ID" value="XM_019237723.1"/>
</dbReference>
<dbReference type="GeneID" id="109129466"/>
<protein>
    <submittedName>
        <fullName evidence="3">F-box/kelch-repeat protein At4g39753-like</fullName>
    </submittedName>
</protein>
<keyword evidence="2" id="KW-1185">Reference proteome</keyword>
<dbReference type="PANTHER" id="PTHR24414:SF157">
    <property type="entry name" value="F-BOX DOMAIN-CONTAINING PROTEIN"/>
    <property type="match status" value="1"/>
</dbReference>
<dbReference type="Pfam" id="PF25210">
    <property type="entry name" value="Kelch_FKB95"/>
    <property type="match status" value="1"/>
</dbReference>
<sequence length="214" mass="24534">MTVAREKPLACDLEGKLYVIGGCAGKKPKNLGEVFDPKTQSWEPLPVPSPELRFSSIRTIEAMEGKLYVRSNEKKDSVYDPETDEWKVAPKPLYVECEIDNVWYCCDRKLRCSWYDTNREEWRVVRGLKKLNKYGSITGMPGIAEYGGKLLILWEKISFNQLGYSYKHIWCAMIALERRHGTTVDEVSGNIEWANEVHTGPSSCVFLRSVLYVV</sequence>